<keyword evidence="4" id="KW-1185">Reference proteome</keyword>
<sequence>MGTPLLRSGSLREYNALGVLGNPVFGASAQLSATVRRQLGPEAAEMLAVPQINEAGNRVDWYAPFDGPVVPWSAATAEERTAAFDAMQRMRSRFEGHSAQLRSQLAGNARGETAPEIFARMLPLAMHIPDESHIHLVGGRPVLTFWGFELLHAAPGGHVIRDLSLATATPAATAATAAVVAVPLVAASRSWGCLRWLLLPLILLLLLLFLLFGLNSCAVPLPAWVASVPGASLILPQAQGPDGSIPGVVVPGVTEPGIVVPGGVVGSDDQVVPPIGTEGSVKPPQPDAKDEKDQPQDKSEPPVPQHPDQKDPKDKSADAKTLPPVVPPRPDKPPLTIPDEAAKNGNTSFLNGRWHSRTGLMDSDTGRPLDMEYDFKDGKGTATIHRSDGTSCTAGATAAMVGSKLMIDQSGDVVCPDGRTFDRSRVECTPGKNGKADCKGQNANTKDGYRVEIVK</sequence>
<reference evidence="3 4" key="1">
    <citation type="journal article" date="2012" name="J. Bacteriol.">
        <title>Draft Genome Sequence of the Purple Photosynthetic Bacterium Phaeospirillum molischianum DSM120, a Particularly Versatile Bacterium.</title>
        <authorList>
            <person name="Duquesne K."/>
            <person name="Prima V."/>
            <person name="Ji B."/>
            <person name="Rouy Z."/>
            <person name="Medigue C."/>
            <person name="Talla E."/>
            <person name="Sturgis J.N."/>
        </authorList>
    </citation>
    <scope>NUCLEOTIDE SEQUENCE [LARGE SCALE GENOMIC DNA]</scope>
    <source>
        <strain evidence="4">DSM120</strain>
    </source>
</reference>
<dbReference type="OrthoDB" id="5448848at2"/>
<gene>
    <name evidence="3" type="ORF">PHAMO_470051</name>
</gene>
<dbReference type="STRING" id="1150626.PHAMO_470051"/>
<proteinExistence type="predicted"/>
<comment type="caution">
    <text evidence="3">The sequence shown here is derived from an EMBL/GenBank/DDBJ whole genome shotgun (WGS) entry which is preliminary data.</text>
</comment>
<protein>
    <recommendedName>
        <fullName evidence="5">Virulence factor</fullName>
    </recommendedName>
</protein>
<evidence type="ECO:0000313" key="3">
    <source>
        <dbReference type="EMBL" id="CCG42800.1"/>
    </source>
</evidence>
<keyword evidence="2" id="KW-0472">Membrane</keyword>
<keyword evidence="2" id="KW-1133">Transmembrane helix</keyword>
<feature type="compositionally biased region" description="Basic and acidic residues" evidence="1">
    <location>
        <begin position="287"/>
        <end position="300"/>
    </location>
</feature>
<name>H8FWR2_MAGML</name>
<evidence type="ECO:0000256" key="2">
    <source>
        <dbReference type="SAM" id="Phobius"/>
    </source>
</evidence>
<dbReference type="Proteomes" id="UP000004169">
    <property type="component" value="Unassembled WGS sequence"/>
</dbReference>
<dbReference type="InterPro" id="IPR047774">
    <property type="entry name" value="SrfA-like"/>
</dbReference>
<accession>H8FWR2</accession>
<dbReference type="EMBL" id="CAHP01000042">
    <property type="protein sequence ID" value="CCG42800.1"/>
    <property type="molecule type" value="Genomic_DNA"/>
</dbReference>
<feature type="compositionally biased region" description="Pro residues" evidence="1">
    <location>
        <begin position="324"/>
        <end position="336"/>
    </location>
</feature>
<organism evidence="3 4">
    <name type="scientific">Magnetospirillum molischianum DSM 120</name>
    <dbReference type="NCBI Taxonomy" id="1150626"/>
    <lineage>
        <taxon>Bacteria</taxon>
        <taxon>Pseudomonadati</taxon>
        <taxon>Pseudomonadota</taxon>
        <taxon>Alphaproteobacteria</taxon>
        <taxon>Rhodospirillales</taxon>
        <taxon>Rhodospirillaceae</taxon>
        <taxon>Magnetospirillum</taxon>
    </lineage>
</organism>
<dbReference type="eggNOG" id="ENOG502Z7ND">
    <property type="taxonomic scope" value="Bacteria"/>
</dbReference>
<keyword evidence="2" id="KW-0812">Transmembrane</keyword>
<dbReference type="RefSeq" id="WP_002730605.1">
    <property type="nucleotide sequence ID" value="NZ_CAHP01000042.1"/>
</dbReference>
<feature type="compositionally biased region" description="Basic and acidic residues" evidence="1">
    <location>
        <begin position="307"/>
        <end position="318"/>
    </location>
</feature>
<dbReference type="AlphaFoldDB" id="H8FWR2"/>
<feature type="transmembrane region" description="Helical" evidence="2">
    <location>
        <begin position="196"/>
        <end position="214"/>
    </location>
</feature>
<dbReference type="NCBIfam" id="NF040486">
    <property type="entry name" value="SrfA_fam"/>
    <property type="match status" value="1"/>
</dbReference>
<evidence type="ECO:0000313" key="4">
    <source>
        <dbReference type="Proteomes" id="UP000004169"/>
    </source>
</evidence>
<evidence type="ECO:0000256" key="1">
    <source>
        <dbReference type="SAM" id="MobiDB-lite"/>
    </source>
</evidence>
<feature type="region of interest" description="Disordered" evidence="1">
    <location>
        <begin position="260"/>
        <end position="365"/>
    </location>
</feature>
<evidence type="ECO:0008006" key="5">
    <source>
        <dbReference type="Google" id="ProtNLM"/>
    </source>
</evidence>
<feature type="compositionally biased region" description="Low complexity" evidence="1">
    <location>
        <begin position="260"/>
        <end position="274"/>
    </location>
</feature>